<accession>A0A1H6TAI4</accession>
<evidence type="ECO:0000313" key="2">
    <source>
        <dbReference type="Proteomes" id="UP000199379"/>
    </source>
</evidence>
<protein>
    <submittedName>
        <fullName evidence="1">Uncharacterized protein</fullName>
    </submittedName>
</protein>
<name>A0A1H6TAI4_9RHOB</name>
<dbReference type="EMBL" id="FNYD01000002">
    <property type="protein sequence ID" value="SEI73310.1"/>
    <property type="molecule type" value="Genomic_DNA"/>
</dbReference>
<proteinExistence type="predicted"/>
<dbReference type="Proteomes" id="UP000199379">
    <property type="component" value="Unassembled WGS sequence"/>
</dbReference>
<organism evidence="1 2">
    <name type="scientific">Cribrihabitans marinus</name>
    <dbReference type="NCBI Taxonomy" id="1227549"/>
    <lineage>
        <taxon>Bacteria</taxon>
        <taxon>Pseudomonadati</taxon>
        <taxon>Pseudomonadota</taxon>
        <taxon>Alphaproteobacteria</taxon>
        <taxon>Rhodobacterales</taxon>
        <taxon>Paracoccaceae</taxon>
        <taxon>Cribrihabitans</taxon>
    </lineage>
</organism>
<dbReference type="AlphaFoldDB" id="A0A1H6TAI4"/>
<evidence type="ECO:0000313" key="1">
    <source>
        <dbReference type="EMBL" id="SEI73310.1"/>
    </source>
</evidence>
<dbReference type="OrthoDB" id="7870782at2"/>
<sequence length="71" mass="8062">MTHLDLMSTAERLEQTLATAPLAKRIALQPEFSRVIHRMRVDGMRVPSRLQRLDAALCDEAVEAQFDNMPV</sequence>
<reference evidence="1 2" key="1">
    <citation type="submission" date="2016-10" db="EMBL/GenBank/DDBJ databases">
        <authorList>
            <person name="de Groot N.N."/>
        </authorList>
    </citation>
    <scope>NUCLEOTIDE SEQUENCE [LARGE SCALE GENOMIC DNA]</scope>
    <source>
        <strain evidence="1 2">DSM 29340</strain>
    </source>
</reference>
<dbReference type="RefSeq" id="WP_092362624.1">
    <property type="nucleotide sequence ID" value="NZ_BMGV01000002.1"/>
</dbReference>
<gene>
    <name evidence="1" type="ORF">SAMN05444007_102228</name>
</gene>
<keyword evidence="2" id="KW-1185">Reference proteome</keyword>